<gene>
    <name evidence="12" type="ORF">AWRI4619_LOCUS7867</name>
</gene>
<dbReference type="Gene3D" id="3.40.50.80">
    <property type="entry name" value="Nucleotide-binding domain of ferredoxin-NADP reductase (FNR) module"/>
    <property type="match status" value="1"/>
</dbReference>
<dbReference type="InterPro" id="IPR013130">
    <property type="entry name" value="Fe3_Rdtase_TM_dom"/>
</dbReference>
<dbReference type="Pfam" id="PF08030">
    <property type="entry name" value="NAD_binding_6"/>
    <property type="match status" value="1"/>
</dbReference>
<keyword evidence="3 10" id="KW-0812">Transmembrane</keyword>
<dbReference type="SUPFAM" id="SSF52343">
    <property type="entry name" value="Ferredoxin reductase-like, C-terminal NADP-linked domain"/>
    <property type="match status" value="1"/>
</dbReference>
<dbReference type="SFLD" id="SFLDS00052">
    <property type="entry name" value="Ferric_Reductase_Domain"/>
    <property type="match status" value="1"/>
</dbReference>
<proteinExistence type="inferred from homology"/>
<dbReference type="Pfam" id="PF01794">
    <property type="entry name" value="Ferric_reduct"/>
    <property type="match status" value="1"/>
</dbReference>
<dbReference type="InterPro" id="IPR013112">
    <property type="entry name" value="FAD-bd_8"/>
</dbReference>
<dbReference type="GO" id="GO:0016491">
    <property type="term" value="F:oxidoreductase activity"/>
    <property type="evidence" value="ECO:0007669"/>
    <property type="project" value="UniProtKB-KW"/>
</dbReference>
<dbReference type="SFLD" id="SFLDG01168">
    <property type="entry name" value="Ferric_reductase_subgroup_(FRE"/>
    <property type="match status" value="1"/>
</dbReference>
<feature type="region of interest" description="Disordered" evidence="9">
    <location>
        <begin position="66"/>
        <end position="103"/>
    </location>
</feature>
<feature type="transmembrane region" description="Helical" evidence="10">
    <location>
        <begin position="527"/>
        <end position="549"/>
    </location>
</feature>
<evidence type="ECO:0000313" key="12">
    <source>
        <dbReference type="EMBL" id="CAD0093570.1"/>
    </source>
</evidence>
<keyword evidence="8 10" id="KW-0472">Membrane</keyword>
<feature type="region of interest" description="Disordered" evidence="9">
    <location>
        <begin position="805"/>
        <end position="826"/>
    </location>
</feature>
<dbReference type="Proteomes" id="UP000716446">
    <property type="component" value="Unassembled WGS sequence"/>
</dbReference>
<keyword evidence="5 10" id="KW-1133">Transmembrane helix</keyword>
<dbReference type="InterPro" id="IPR017927">
    <property type="entry name" value="FAD-bd_FR_type"/>
</dbReference>
<evidence type="ECO:0000313" key="13">
    <source>
        <dbReference type="Proteomes" id="UP000716446"/>
    </source>
</evidence>
<feature type="compositionally biased region" description="Low complexity" evidence="9">
    <location>
        <begin position="811"/>
        <end position="820"/>
    </location>
</feature>
<evidence type="ECO:0000256" key="8">
    <source>
        <dbReference type="ARBA" id="ARBA00023136"/>
    </source>
</evidence>
<feature type="compositionally biased region" description="Polar residues" evidence="9">
    <location>
        <begin position="319"/>
        <end position="328"/>
    </location>
</feature>
<feature type="compositionally biased region" description="Acidic residues" evidence="9">
    <location>
        <begin position="90"/>
        <end position="102"/>
    </location>
</feature>
<evidence type="ECO:0000256" key="1">
    <source>
        <dbReference type="ARBA" id="ARBA00004141"/>
    </source>
</evidence>
<dbReference type="PANTHER" id="PTHR15323:SF6">
    <property type="entry name" value="CELL DIVISION CYCLE PROTEIN 123 HOMOLOG"/>
    <property type="match status" value="1"/>
</dbReference>
<dbReference type="EMBL" id="CAIJEN010000014">
    <property type="protein sequence ID" value="CAD0093570.1"/>
    <property type="molecule type" value="Genomic_DNA"/>
</dbReference>
<dbReference type="InterPro" id="IPR017938">
    <property type="entry name" value="Riboflavin_synthase-like_b-brl"/>
</dbReference>
<dbReference type="AlphaFoldDB" id="A0A9N8JY02"/>
<organism evidence="12 13">
    <name type="scientific">Aureobasidium vineae</name>
    <dbReference type="NCBI Taxonomy" id="2773715"/>
    <lineage>
        <taxon>Eukaryota</taxon>
        <taxon>Fungi</taxon>
        <taxon>Dikarya</taxon>
        <taxon>Ascomycota</taxon>
        <taxon>Pezizomycotina</taxon>
        <taxon>Dothideomycetes</taxon>
        <taxon>Dothideomycetidae</taxon>
        <taxon>Dothideales</taxon>
        <taxon>Saccotheciaceae</taxon>
        <taxon>Aureobasidium</taxon>
    </lineage>
</organism>
<feature type="region of interest" description="Disordered" evidence="9">
    <location>
        <begin position="316"/>
        <end position="350"/>
    </location>
</feature>
<reference evidence="12" key="1">
    <citation type="submission" date="2020-06" db="EMBL/GenBank/DDBJ databases">
        <authorList>
            <person name="Onetto C."/>
        </authorList>
    </citation>
    <scope>NUCLEOTIDE SEQUENCE</scope>
</reference>
<evidence type="ECO:0000259" key="11">
    <source>
        <dbReference type="PROSITE" id="PS51384"/>
    </source>
</evidence>
<accession>A0A9N8JY02</accession>
<keyword evidence="7" id="KW-0813">Transport</keyword>
<dbReference type="Pfam" id="PF07065">
    <property type="entry name" value="D123"/>
    <property type="match status" value="1"/>
</dbReference>
<comment type="caution">
    <text evidence="12">The sequence shown here is derived from an EMBL/GenBank/DDBJ whole genome shotgun (WGS) entry which is preliminary data.</text>
</comment>
<keyword evidence="4" id="KW-0249">Electron transport</keyword>
<dbReference type="Pfam" id="PF08022">
    <property type="entry name" value="FAD_binding_8"/>
    <property type="match status" value="1"/>
</dbReference>
<dbReference type="PANTHER" id="PTHR15323">
    <property type="entry name" value="D123 PROTEIN"/>
    <property type="match status" value="1"/>
</dbReference>
<dbReference type="GO" id="GO:0016020">
    <property type="term" value="C:membrane"/>
    <property type="evidence" value="ECO:0007669"/>
    <property type="project" value="UniProtKB-SubCell"/>
</dbReference>
<evidence type="ECO:0000256" key="10">
    <source>
        <dbReference type="SAM" id="Phobius"/>
    </source>
</evidence>
<comment type="similarity">
    <text evidence="2">Belongs to the CDC123 family.</text>
</comment>
<feature type="compositionally biased region" description="Basic and acidic residues" evidence="9">
    <location>
        <begin position="329"/>
        <end position="341"/>
    </location>
</feature>
<keyword evidence="13" id="KW-1185">Reference proteome</keyword>
<evidence type="ECO:0000256" key="7">
    <source>
        <dbReference type="ARBA" id="ARBA00023065"/>
    </source>
</evidence>
<evidence type="ECO:0000256" key="2">
    <source>
        <dbReference type="ARBA" id="ARBA00011047"/>
    </source>
</evidence>
<dbReference type="GO" id="GO:0006811">
    <property type="term" value="P:monoatomic ion transport"/>
    <property type="evidence" value="ECO:0007669"/>
    <property type="project" value="UniProtKB-KW"/>
</dbReference>
<dbReference type="CDD" id="cd06186">
    <property type="entry name" value="NOX_Duox_like_FAD_NADP"/>
    <property type="match status" value="1"/>
</dbReference>
<name>A0A9N8JY02_9PEZI</name>
<dbReference type="InterPro" id="IPR009772">
    <property type="entry name" value="CDC123"/>
</dbReference>
<keyword evidence="6" id="KW-0560">Oxidoreductase</keyword>
<feature type="domain" description="FAD-binding FR-type" evidence="11">
    <location>
        <begin position="615"/>
        <end position="725"/>
    </location>
</feature>
<evidence type="ECO:0000256" key="9">
    <source>
        <dbReference type="SAM" id="MobiDB-lite"/>
    </source>
</evidence>
<sequence length="927" mass="104368">MATEEHFEAPQPLTELPFAPLTKSHIIHCSYHNWYPKYRPISPKARLIPLTRPFLDYLRADGIVIPPDEDDPRRDWSDSDSGIFSASDTAGEEDDDEEEDPSAEWRNIHRAIKNTIAELGGKVVPKLNWSAPKDATWIAATNSMECRLPSDIYLLLKSSDFVTHDLEHAYDDCTGDESPSDDIPQTTNDIPYHLVLRKFFQMNPSVEFRCFVRNRKLIALCQRDLNHFDFLFRMQDKLRHVIHNFFDDRLKHTFPDADFVFDVYVPPPHDRVWLIDVNPWAVRTDPLLFSWLELLTLPEPPEEKVIRIPIRPVGAVTEGQEQSDSQATDAKEGEVTEGRTDMEDDDDEEADEEIWVPEFRLIRKDDPEAYSFNTPQYSAHKLPRDVVDASQGGPGALREFADNWKEMLAKQQQEDADLVGVTYKTWITPTKKHPELKTIRTGFGGWGDRVGALAYALTPLTIALCSRESILSLITGVPYQHFNFLHRWTGRVIFIQSFLHTLVWTLVEGRFYQPQPETYTAFIKQKYIVWGIVAQIMITFLYVFSTSWAIQWTGYEFFKKTHALIGILYLGACWGHWDKLACWMIASLVIVLADFGVRFLRTALLHVGYRKGKPGLGFHSAIATVQHYGDDEDSVVRIDFDFKHSAWKPGQHFYLCFPALNIWQSHPFTPSSLPDGRSDIQHHTYLIRERSGITAKLAQIAKATGGDSCATSVILTGPYGGTSTEEAASSNLLTVAGGTGVTSVLPTLQDTFTVAQRGTRAVDFVWIIRKIQDLSWIAPELMELKSWMSSGKANGLRLRVFVTRETAPPESSTSSTSSISEKGKGCCSKRAKSEKNGVIVSSSNDLVTPQDNFEITYLGGAHPSIKDVVCDFAERAAICGGRSQVIGAGPMEIGTALRSAVAKENHAGRVWQGDDSGIMALEWDCRS</sequence>
<dbReference type="InterPro" id="IPR039261">
    <property type="entry name" value="FNR_nucleotide-bd"/>
</dbReference>
<comment type="subcellular location">
    <subcellularLocation>
        <location evidence="1">Membrane</location>
        <topology evidence="1">Multi-pass membrane protein</topology>
    </subcellularLocation>
</comment>
<feature type="transmembrane region" description="Helical" evidence="10">
    <location>
        <begin position="488"/>
        <end position="507"/>
    </location>
</feature>
<evidence type="ECO:0000256" key="3">
    <source>
        <dbReference type="ARBA" id="ARBA00022692"/>
    </source>
</evidence>
<evidence type="ECO:0000256" key="6">
    <source>
        <dbReference type="ARBA" id="ARBA00023002"/>
    </source>
</evidence>
<dbReference type="PROSITE" id="PS51384">
    <property type="entry name" value="FAD_FR"/>
    <property type="match status" value="1"/>
</dbReference>
<keyword evidence="7" id="KW-0406">Ion transport</keyword>
<evidence type="ECO:0000256" key="5">
    <source>
        <dbReference type="ARBA" id="ARBA00022989"/>
    </source>
</evidence>
<dbReference type="SUPFAM" id="SSF63380">
    <property type="entry name" value="Riboflavin synthase domain-like"/>
    <property type="match status" value="1"/>
</dbReference>
<protein>
    <recommendedName>
        <fullName evidence="11">FAD-binding FR-type domain-containing protein</fullName>
    </recommendedName>
</protein>
<dbReference type="GO" id="GO:0005737">
    <property type="term" value="C:cytoplasm"/>
    <property type="evidence" value="ECO:0007669"/>
    <property type="project" value="TreeGrafter"/>
</dbReference>
<evidence type="ECO:0000256" key="4">
    <source>
        <dbReference type="ARBA" id="ARBA00022982"/>
    </source>
</evidence>
<dbReference type="InterPro" id="IPR013121">
    <property type="entry name" value="Fe_red_NAD-bd_6"/>
</dbReference>